<organism evidence="3 4">
    <name type="scientific">Pseudo-nitzschia multistriata</name>
    <dbReference type="NCBI Taxonomy" id="183589"/>
    <lineage>
        <taxon>Eukaryota</taxon>
        <taxon>Sar</taxon>
        <taxon>Stramenopiles</taxon>
        <taxon>Ochrophyta</taxon>
        <taxon>Bacillariophyta</taxon>
        <taxon>Bacillariophyceae</taxon>
        <taxon>Bacillariophycidae</taxon>
        <taxon>Bacillariales</taxon>
        <taxon>Bacillariaceae</taxon>
        <taxon>Pseudo-nitzschia</taxon>
    </lineage>
</organism>
<evidence type="ECO:0000256" key="2">
    <source>
        <dbReference type="SAM" id="Phobius"/>
    </source>
</evidence>
<evidence type="ECO:0000256" key="1">
    <source>
        <dbReference type="SAM" id="MobiDB-lite"/>
    </source>
</evidence>
<reference evidence="3 4" key="1">
    <citation type="submission" date="2019-01" db="EMBL/GenBank/DDBJ databases">
        <authorList>
            <person name="Ferrante I. M."/>
        </authorList>
    </citation>
    <scope>NUCLEOTIDE SEQUENCE [LARGE SCALE GENOMIC DNA]</scope>
    <source>
        <strain evidence="3 4">B856</strain>
    </source>
</reference>
<feature type="transmembrane region" description="Helical" evidence="2">
    <location>
        <begin position="23"/>
        <end position="41"/>
    </location>
</feature>
<keyword evidence="2" id="KW-0812">Transmembrane</keyword>
<dbReference type="EMBL" id="CAACVS010000350">
    <property type="protein sequence ID" value="VEU41424.1"/>
    <property type="molecule type" value="Genomic_DNA"/>
</dbReference>
<keyword evidence="2" id="KW-0472">Membrane</keyword>
<sequence>MDKRHTAAKGCDESGFCNGMPEAFAAAVATLPVLLLLTVICNSSGMKRTASAYAFCITCLRWRPSFWTLPKFPVPSSPPQHPKKIRWGSPVTGSH</sequence>
<proteinExistence type="predicted"/>
<protein>
    <submittedName>
        <fullName evidence="3">Uncharacterized protein</fullName>
    </submittedName>
</protein>
<dbReference type="Proteomes" id="UP000291116">
    <property type="component" value="Unassembled WGS sequence"/>
</dbReference>
<dbReference type="AlphaFoldDB" id="A0A448ZHB1"/>
<gene>
    <name evidence="3" type="ORF">PSNMU_V1.4_AUG-EV-PASAV3_0083390</name>
</gene>
<evidence type="ECO:0000313" key="4">
    <source>
        <dbReference type="Proteomes" id="UP000291116"/>
    </source>
</evidence>
<keyword evidence="2" id="KW-1133">Transmembrane helix</keyword>
<feature type="region of interest" description="Disordered" evidence="1">
    <location>
        <begin position="74"/>
        <end position="95"/>
    </location>
</feature>
<evidence type="ECO:0000313" key="3">
    <source>
        <dbReference type="EMBL" id="VEU41424.1"/>
    </source>
</evidence>
<accession>A0A448ZHB1</accession>
<keyword evidence="4" id="KW-1185">Reference proteome</keyword>
<name>A0A448ZHB1_9STRA</name>